<dbReference type="FunFam" id="1.20.1270.220:FF:000001">
    <property type="entry name" value="bromodomain-containing protein 2 isoform X1"/>
    <property type="match status" value="1"/>
</dbReference>
<feature type="domain" description="NET" evidence="7">
    <location>
        <begin position="277"/>
        <end position="359"/>
    </location>
</feature>
<feature type="compositionally biased region" description="Low complexity" evidence="5">
    <location>
        <begin position="127"/>
        <end position="144"/>
    </location>
</feature>
<reference evidence="8" key="1">
    <citation type="submission" date="2020-11" db="EMBL/GenBank/DDBJ databases">
        <authorList>
            <person name="Tran Van P."/>
        </authorList>
    </citation>
    <scope>NUCLEOTIDE SEQUENCE</scope>
</reference>
<dbReference type="Gene3D" id="1.20.920.10">
    <property type="entry name" value="Bromodomain-like"/>
    <property type="match status" value="1"/>
</dbReference>
<dbReference type="GO" id="GO:0000785">
    <property type="term" value="C:chromatin"/>
    <property type="evidence" value="ECO:0007669"/>
    <property type="project" value="TreeGrafter"/>
</dbReference>
<dbReference type="PANTHER" id="PTHR22880:SF225">
    <property type="entry name" value="BROMODOMAIN-CONTAINING PROTEIN BET-1-RELATED"/>
    <property type="match status" value="1"/>
</dbReference>
<dbReference type="Gene3D" id="1.20.1270.220">
    <property type="match status" value="1"/>
</dbReference>
<dbReference type="InterPro" id="IPR001487">
    <property type="entry name" value="Bromodomain"/>
</dbReference>
<dbReference type="SUPFAM" id="SSF47370">
    <property type="entry name" value="Bromodomain"/>
    <property type="match status" value="1"/>
</dbReference>
<feature type="compositionally biased region" description="Basic and acidic residues" evidence="5">
    <location>
        <begin position="189"/>
        <end position="206"/>
    </location>
</feature>
<keyword evidence="4" id="KW-0175">Coiled coil</keyword>
<dbReference type="AlphaFoldDB" id="A0A7R9KZ59"/>
<keyword evidence="2 3" id="KW-0103">Bromodomain</keyword>
<feature type="compositionally biased region" description="Polar residues" evidence="5">
    <location>
        <begin position="243"/>
        <end position="252"/>
    </location>
</feature>
<feature type="non-terminal residue" evidence="8">
    <location>
        <position position="1"/>
    </location>
</feature>
<dbReference type="PRINTS" id="PR00503">
    <property type="entry name" value="BROMODOMAIN"/>
</dbReference>
<feature type="compositionally biased region" description="Basic residues" evidence="5">
    <location>
        <begin position="176"/>
        <end position="185"/>
    </location>
</feature>
<dbReference type="InterPro" id="IPR043509">
    <property type="entry name" value="Bromo_Brdt_II"/>
</dbReference>
<sequence>KGKMSEQMKYCSQILKELFAKKHAGYAWPFYKPVDAELLQLHDYHEIIKNPMDLGTVEVKMENRQYRKPEEFASDVRLIFTNCYKYNPPDHEVPGMARKLQNVFEMKFASMPSEPPHGVSLTDHTDSSGSSSSGSSTPTSSSSESESENENKIRLLKRLKEVTEQISMLAQEGGKKKAKMRKRKTQSTSKKEKEESSKSDIKKEKEDIVDGTSASLMAGGSNISLIGKASKASKAMSGASKAQNSAHKSSAATAPAKRQRTNSKANKKNAKVMPVFDSEDEDNAKPMSYDEKRQLSLDINKLPGDKLQNVIIIIQSRDPDSIRTNPGQIEIDFETLKPSTLRELERYVATCLRKKPRKPYNTKNKQALALAAAAKTKEEQEKKKQELEKRLQDVSGQLGAAILSSRQSPLLSMRYR</sequence>
<dbReference type="InterPro" id="IPR050935">
    <property type="entry name" value="Bromo_chromatin_reader"/>
</dbReference>
<dbReference type="SMART" id="SM00297">
    <property type="entry name" value="BROMO"/>
    <property type="match status" value="1"/>
</dbReference>
<organism evidence="8">
    <name type="scientific">Medioppia subpectinata</name>
    <dbReference type="NCBI Taxonomy" id="1979941"/>
    <lineage>
        <taxon>Eukaryota</taxon>
        <taxon>Metazoa</taxon>
        <taxon>Ecdysozoa</taxon>
        <taxon>Arthropoda</taxon>
        <taxon>Chelicerata</taxon>
        <taxon>Arachnida</taxon>
        <taxon>Acari</taxon>
        <taxon>Acariformes</taxon>
        <taxon>Sarcoptiformes</taxon>
        <taxon>Oribatida</taxon>
        <taxon>Brachypylina</taxon>
        <taxon>Oppioidea</taxon>
        <taxon>Oppiidae</taxon>
        <taxon>Medioppia</taxon>
    </lineage>
</organism>
<evidence type="ECO:0000256" key="4">
    <source>
        <dbReference type="SAM" id="Coils"/>
    </source>
</evidence>
<evidence type="ECO:0000313" key="8">
    <source>
        <dbReference type="EMBL" id="CAD7632153.1"/>
    </source>
</evidence>
<evidence type="ECO:0000256" key="1">
    <source>
        <dbReference type="ARBA" id="ARBA00022737"/>
    </source>
</evidence>
<dbReference type="PROSITE" id="PS00633">
    <property type="entry name" value="BROMODOMAIN_1"/>
    <property type="match status" value="1"/>
</dbReference>
<dbReference type="GO" id="GO:0006338">
    <property type="term" value="P:chromatin remodeling"/>
    <property type="evidence" value="ECO:0007669"/>
    <property type="project" value="TreeGrafter"/>
</dbReference>
<feature type="domain" description="Bromo" evidence="6">
    <location>
        <begin position="22"/>
        <end position="94"/>
    </location>
</feature>
<accession>A0A7R9KZ59</accession>
<keyword evidence="9" id="KW-1185">Reference proteome</keyword>
<evidence type="ECO:0000256" key="2">
    <source>
        <dbReference type="ARBA" id="ARBA00023117"/>
    </source>
</evidence>
<dbReference type="GO" id="GO:0006355">
    <property type="term" value="P:regulation of DNA-templated transcription"/>
    <property type="evidence" value="ECO:0007669"/>
    <property type="project" value="TreeGrafter"/>
</dbReference>
<dbReference type="PANTHER" id="PTHR22880">
    <property type="entry name" value="FALZ-RELATED BROMODOMAIN-CONTAINING PROTEINS"/>
    <property type="match status" value="1"/>
</dbReference>
<protein>
    <submittedName>
        <fullName evidence="8">Uncharacterized protein</fullName>
    </submittedName>
</protein>
<keyword evidence="1" id="KW-0677">Repeat</keyword>
<dbReference type="Proteomes" id="UP000759131">
    <property type="component" value="Unassembled WGS sequence"/>
</dbReference>
<evidence type="ECO:0000259" key="7">
    <source>
        <dbReference type="PROSITE" id="PS51525"/>
    </source>
</evidence>
<feature type="region of interest" description="Disordered" evidence="5">
    <location>
        <begin position="168"/>
        <end position="206"/>
    </location>
</feature>
<evidence type="ECO:0000256" key="3">
    <source>
        <dbReference type="PROSITE-ProRule" id="PRU00035"/>
    </source>
</evidence>
<evidence type="ECO:0000259" key="6">
    <source>
        <dbReference type="PROSITE" id="PS50014"/>
    </source>
</evidence>
<dbReference type="FunFam" id="1.20.920.10:FF:000003">
    <property type="entry name" value="Bromodomain-containing protein 2"/>
    <property type="match status" value="1"/>
</dbReference>
<feature type="region of interest" description="Disordered" evidence="5">
    <location>
        <begin position="111"/>
        <end position="151"/>
    </location>
</feature>
<dbReference type="EMBL" id="OC865078">
    <property type="protein sequence ID" value="CAD7632153.1"/>
    <property type="molecule type" value="Genomic_DNA"/>
</dbReference>
<dbReference type="EMBL" id="CAJPIZ010010503">
    <property type="protein sequence ID" value="CAG2112583.1"/>
    <property type="molecule type" value="Genomic_DNA"/>
</dbReference>
<gene>
    <name evidence="8" type="ORF">OSB1V03_LOCUS12558</name>
</gene>
<dbReference type="CDD" id="cd05498">
    <property type="entry name" value="Bromo_Brdt_II_like"/>
    <property type="match status" value="1"/>
</dbReference>
<dbReference type="GO" id="GO:0005634">
    <property type="term" value="C:nucleus"/>
    <property type="evidence" value="ECO:0007669"/>
    <property type="project" value="TreeGrafter"/>
</dbReference>
<dbReference type="Pfam" id="PF00439">
    <property type="entry name" value="Bromodomain"/>
    <property type="match status" value="1"/>
</dbReference>
<feature type="coiled-coil region" evidence="4">
    <location>
        <begin position="370"/>
        <end position="397"/>
    </location>
</feature>
<dbReference type="InterPro" id="IPR036427">
    <property type="entry name" value="Bromodomain-like_sf"/>
</dbReference>
<name>A0A7R9KZ59_9ACAR</name>
<evidence type="ECO:0000256" key="5">
    <source>
        <dbReference type="SAM" id="MobiDB-lite"/>
    </source>
</evidence>
<proteinExistence type="predicted"/>
<dbReference type="Pfam" id="PF17035">
    <property type="entry name" value="BET"/>
    <property type="match status" value="1"/>
</dbReference>
<dbReference type="PROSITE" id="PS51525">
    <property type="entry name" value="NET"/>
    <property type="match status" value="1"/>
</dbReference>
<dbReference type="PROSITE" id="PS50014">
    <property type="entry name" value="BROMODOMAIN_2"/>
    <property type="match status" value="1"/>
</dbReference>
<dbReference type="InterPro" id="IPR027353">
    <property type="entry name" value="NET_dom"/>
</dbReference>
<feature type="compositionally biased region" description="Basic residues" evidence="5">
    <location>
        <begin position="257"/>
        <end position="270"/>
    </location>
</feature>
<dbReference type="InterPro" id="IPR018359">
    <property type="entry name" value="Bromodomain_CS"/>
</dbReference>
<dbReference type="OrthoDB" id="21449at2759"/>
<evidence type="ECO:0000313" key="9">
    <source>
        <dbReference type="Proteomes" id="UP000759131"/>
    </source>
</evidence>
<feature type="region of interest" description="Disordered" evidence="5">
    <location>
        <begin position="236"/>
        <end position="286"/>
    </location>
</feature>
<dbReference type="InterPro" id="IPR038336">
    <property type="entry name" value="NET_sf"/>
</dbReference>